<sequence>MMKKEGYDQLLVVDETGIVSGMAILKNIMSQLVSNKAKSSDPVEKMLYRQFLRITVNTILGSLSYMLNKDNFVVVILSEHLNSSKDTIASIVHQLTISSSSSRGRLHTEVHHKEILTALPTQCSY</sequence>
<dbReference type="Proteomes" id="UP001159363">
    <property type="component" value="Chromosome 3"/>
</dbReference>
<comment type="caution">
    <text evidence="1">The sequence shown here is derived from an EMBL/GenBank/DDBJ whole genome shotgun (WGS) entry which is preliminary data.</text>
</comment>
<protein>
    <recommendedName>
        <fullName evidence="3">CBS domain-containing protein</fullName>
    </recommendedName>
</protein>
<dbReference type="SUPFAM" id="SSF54631">
    <property type="entry name" value="CBS-domain pair"/>
    <property type="match status" value="1"/>
</dbReference>
<proteinExistence type="predicted"/>
<reference evidence="1 2" key="1">
    <citation type="submission" date="2023-02" db="EMBL/GenBank/DDBJ databases">
        <title>LHISI_Scaffold_Assembly.</title>
        <authorList>
            <person name="Stuart O.P."/>
            <person name="Cleave R."/>
            <person name="Magrath M.J.L."/>
            <person name="Mikheyev A.S."/>
        </authorList>
    </citation>
    <scope>NUCLEOTIDE SEQUENCE [LARGE SCALE GENOMIC DNA]</scope>
    <source>
        <strain evidence="1">Daus_M_001</strain>
        <tissue evidence="1">Leg muscle</tissue>
    </source>
</reference>
<keyword evidence="2" id="KW-1185">Reference proteome</keyword>
<evidence type="ECO:0000313" key="2">
    <source>
        <dbReference type="Proteomes" id="UP001159363"/>
    </source>
</evidence>
<organism evidence="1 2">
    <name type="scientific">Dryococelus australis</name>
    <dbReference type="NCBI Taxonomy" id="614101"/>
    <lineage>
        <taxon>Eukaryota</taxon>
        <taxon>Metazoa</taxon>
        <taxon>Ecdysozoa</taxon>
        <taxon>Arthropoda</taxon>
        <taxon>Hexapoda</taxon>
        <taxon>Insecta</taxon>
        <taxon>Pterygota</taxon>
        <taxon>Neoptera</taxon>
        <taxon>Polyneoptera</taxon>
        <taxon>Phasmatodea</taxon>
        <taxon>Verophasmatodea</taxon>
        <taxon>Anareolatae</taxon>
        <taxon>Phasmatidae</taxon>
        <taxon>Eurycanthinae</taxon>
        <taxon>Dryococelus</taxon>
    </lineage>
</organism>
<gene>
    <name evidence="1" type="ORF">PR048_009519</name>
</gene>
<dbReference type="Gene3D" id="3.10.580.10">
    <property type="entry name" value="CBS-domain"/>
    <property type="match status" value="1"/>
</dbReference>
<name>A0ABQ9I069_9NEOP</name>
<evidence type="ECO:0000313" key="1">
    <source>
        <dbReference type="EMBL" id="KAJ8890013.1"/>
    </source>
</evidence>
<dbReference type="InterPro" id="IPR046342">
    <property type="entry name" value="CBS_dom_sf"/>
</dbReference>
<accession>A0ABQ9I069</accession>
<evidence type="ECO:0008006" key="3">
    <source>
        <dbReference type="Google" id="ProtNLM"/>
    </source>
</evidence>
<dbReference type="EMBL" id="JARBHB010000003">
    <property type="protein sequence ID" value="KAJ8890013.1"/>
    <property type="molecule type" value="Genomic_DNA"/>
</dbReference>